<evidence type="ECO:0000256" key="1">
    <source>
        <dbReference type="ARBA" id="ARBA00005724"/>
    </source>
</evidence>
<dbReference type="InterPro" id="IPR011989">
    <property type="entry name" value="ARM-like"/>
</dbReference>
<keyword evidence="7" id="KW-1185">Reference proteome</keyword>
<dbReference type="InterPro" id="IPR039600">
    <property type="entry name" value="TANGO6/Rtp1"/>
</dbReference>
<evidence type="ECO:0000259" key="3">
    <source>
        <dbReference type="Pfam" id="PF23565"/>
    </source>
</evidence>
<dbReference type="Pfam" id="PF23565">
    <property type="entry name" value="ARM_TANGO6"/>
    <property type="match status" value="1"/>
</dbReference>
<feature type="domain" description="IPO4/5-like TPR repeats" evidence="5">
    <location>
        <begin position="735"/>
        <end position="844"/>
    </location>
</feature>
<feature type="domain" description="TANGO6 HEAT repeat" evidence="3">
    <location>
        <begin position="238"/>
        <end position="435"/>
    </location>
</feature>
<dbReference type="Pfam" id="PF25780">
    <property type="entry name" value="TPR_IPO5"/>
    <property type="match status" value="1"/>
</dbReference>
<dbReference type="Pfam" id="PF10363">
    <property type="entry name" value="RTP1_C1"/>
    <property type="match status" value="1"/>
</dbReference>
<dbReference type="Proteomes" id="UP001307889">
    <property type="component" value="Chromosome 1"/>
</dbReference>
<gene>
    <name evidence="6" type="ORF">NTJ_01172</name>
</gene>
<name>A0ABN7AC14_9HEMI</name>
<dbReference type="EMBL" id="AP028909">
    <property type="protein sequence ID" value="BES88366.1"/>
    <property type="molecule type" value="Genomic_DNA"/>
</dbReference>
<sequence>MAVATKLKHLEDLIAPDPDGRMSDLFFQKCSKNDIPIDEVRAYESSLGQQSPFGGESWWKFYKMIMEQLLQLKSALALADEKESLMSVQQQKTLKSAIEIATVLGIVNNLPKGIGIALKQRSSAGRTVLDEASQSQKCFSLCLTVEILMSLREQPILKDVIVRHQLGDLLAAMFAIFFPPDGFAVPLEFRAKVKKYLETLISKEFQPNVIKELMLLHGNADCPTKVRQAYRGYLTDRLMQKVGVVATIKAILDLTQGLSSPQHWKDVSILSKLITTPHIRNVESYRGKVYPQILQLLYSNELEFLQVAVACVRQIFETSPETCREWFLKPMVTPLLKPSTEDEIARSIEGLHNCCGIPCSENWALPLIAVQEVHGRIFQLHRKVSPSIYHLKTKVADLAMAIIVQCDAKHSYDQFLFPEGNLELEFADNGGVMSKLGEEQVDWEQATDLFLNIIQSTDLAELKYKYFKVALEYIGDFDLEKKLSGAKVLAELSSDENLQEIVSKNPKPIIRFVGNLLKMGGQDAEVVCLGLMVISAMLSNPAHKRTRDWSAFDSLVEPLKEFQTESSNVEVKLLAEELRSTILSHGVISSTKANKVKDVKISSVEEAMKEAVDQLIPVRAHGLMALTKLILMKHKDAESKKDVLMCLFKENLKEDDSYVYLAAIEGLAALATTYPDDAITTLTEQYRYVKSPEIRLKVGEILIKVTRSLNEMAVVYKGELIGAFLAGSLDSDHLVRASSLSNIGELCKILSFRIHAYLTDIFELLSNILQTDKSPEPRRAAVMAVTLLLQGLGKDTFATLQELTLPMLRALKLIVQTDKDDLTKLHAELALQELRSCTINFLMPEPKMEKRIYVMDPLP</sequence>
<dbReference type="Pfam" id="PF25267">
    <property type="entry name" value="TANGO6_N"/>
    <property type="match status" value="1"/>
</dbReference>
<protein>
    <recommendedName>
        <fullName evidence="8">RNA polymerase II assembly factor Rtp1 C-terminal domain-containing protein</fullName>
    </recommendedName>
</protein>
<feature type="domain" description="TANGO6 N-terminal" evidence="4">
    <location>
        <begin position="85"/>
        <end position="221"/>
    </location>
</feature>
<comment type="similarity">
    <text evidence="1">Belongs to the Tango6 family.</text>
</comment>
<evidence type="ECO:0000259" key="4">
    <source>
        <dbReference type="Pfam" id="PF25267"/>
    </source>
</evidence>
<dbReference type="PANTHER" id="PTHR20959">
    <property type="entry name" value="TRANSPORT AND GOLGI ORGANIZATION PROTEIN 6 FAMILY MEMBER"/>
    <property type="match status" value="1"/>
</dbReference>
<dbReference type="InterPro" id="IPR057347">
    <property type="entry name" value="TANGO6_N"/>
</dbReference>
<dbReference type="InterPro" id="IPR019451">
    <property type="entry name" value="Rtp1_C1"/>
</dbReference>
<accession>A0ABN7AC14</accession>
<organism evidence="6 7">
    <name type="scientific">Nesidiocoris tenuis</name>
    <dbReference type="NCBI Taxonomy" id="355587"/>
    <lineage>
        <taxon>Eukaryota</taxon>
        <taxon>Metazoa</taxon>
        <taxon>Ecdysozoa</taxon>
        <taxon>Arthropoda</taxon>
        <taxon>Hexapoda</taxon>
        <taxon>Insecta</taxon>
        <taxon>Pterygota</taxon>
        <taxon>Neoptera</taxon>
        <taxon>Paraneoptera</taxon>
        <taxon>Hemiptera</taxon>
        <taxon>Heteroptera</taxon>
        <taxon>Panheteroptera</taxon>
        <taxon>Cimicomorpha</taxon>
        <taxon>Miridae</taxon>
        <taxon>Dicyphina</taxon>
        <taxon>Nesidiocoris</taxon>
    </lineage>
</organism>
<evidence type="ECO:0000313" key="7">
    <source>
        <dbReference type="Proteomes" id="UP001307889"/>
    </source>
</evidence>
<evidence type="ECO:0000259" key="2">
    <source>
        <dbReference type="Pfam" id="PF10363"/>
    </source>
</evidence>
<feature type="domain" description="RNA polymerase II assembly factor Rtp1 C-terminal" evidence="2">
    <location>
        <begin position="605"/>
        <end position="712"/>
    </location>
</feature>
<reference evidence="6 7" key="1">
    <citation type="submission" date="2023-09" db="EMBL/GenBank/DDBJ databases">
        <title>Nesidiocoris tenuis whole genome shotgun sequence.</title>
        <authorList>
            <person name="Shibata T."/>
            <person name="Shimoda M."/>
            <person name="Kobayashi T."/>
            <person name="Uehara T."/>
        </authorList>
    </citation>
    <scope>NUCLEOTIDE SEQUENCE [LARGE SCALE GENOMIC DNA]</scope>
    <source>
        <strain evidence="6 7">Japan</strain>
    </source>
</reference>
<dbReference type="SUPFAM" id="SSF48371">
    <property type="entry name" value="ARM repeat"/>
    <property type="match status" value="1"/>
</dbReference>
<proteinExistence type="inferred from homology"/>
<evidence type="ECO:0000259" key="5">
    <source>
        <dbReference type="Pfam" id="PF25780"/>
    </source>
</evidence>
<evidence type="ECO:0008006" key="8">
    <source>
        <dbReference type="Google" id="ProtNLM"/>
    </source>
</evidence>
<dbReference type="PANTHER" id="PTHR20959:SF1">
    <property type="entry name" value="TRANSPORT AND GOLGI ORGANIZATION PROTEIN 6 HOMOLOG"/>
    <property type="match status" value="1"/>
</dbReference>
<evidence type="ECO:0000313" key="6">
    <source>
        <dbReference type="EMBL" id="BES88366.1"/>
    </source>
</evidence>
<dbReference type="Gene3D" id="1.25.10.10">
    <property type="entry name" value="Leucine-rich Repeat Variant"/>
    <property type="match status" value="1"/>
</dbReference>
<dbReference type="InterPro" id="IPR016024">
    <property type="entry name" value="ARM-type_fold"/>
</dbReference>
<dbReference type="InterPro" id="IPR057672">
    <property type="entry name" value="TPR_IPO4/5"/>
</dbReference>
<dbReference type="InterPro" id="IPR057407">
    <property type="entry name" value="HEAT_TANGO6"/>
</dbReference>